<evidence type="ECO:0000313" key="3">
    <source>
        <dbReference type="Proteomes" id="UP000305238"/>
    </source>
</evidence>
<dbReference type="PROSITE" id="PS51257">
    <property type="entry name" value="PROKAR_LIPOPROTEIN"/>
    <property type="match status" value="1"/>
</dbReference>
<dbReference type="AlphaFoldDB" id="A0A5S4GPJ0"/>
<dbReference type="EMBL" id="VCKZ01000192">
    <property type="protein sequence ID" value="TMR34886.1"/>
    <property type="molecule type" value="Genomic_DNA"/>
</dbReference>
<evidence type="ECO:0008006" key="4">
    <source>
        <dbReference type="Google" id="ProtNLM"/>
    </source>
</evidence>
<evidence type="ECO:0000313" key="2">
    <source>
        <dbReference type="EMBL" id="TMR34886.1"/>
    </source>
</evidence>
<accession>A0A5S4GPJ0</accession>
<sequence>MRRPHRMPRVLAAAACAALAGCGIRPTGIVRAGGLPSAGAYPATVTVYLVHGDRLRSVTRPGLPGRPNLGLEQLNVPPTTRERAMGLRTEVDTPLEAYAVVDASGPVVGRSLMVVRPADGQPRSMSWSRIAMAQIACTAQAVPGIEGVSLWSAPNRGGAAWAPVTCDRFADLLE</sequence>
<reference evidence="2 3" key="1">
    <citation type="submission" date="2019-05" db="EMBL/GenBank/DDBJ databases">
        <title>Draft genome sequence of Actinomadura geliboluensis A8036.</title>
        <authorList>
            <person name="Saricaoglu S."/>
            <person name="Isik K."/>
        </authorList>
    </citation>
    <scope>NUCLEOTIDE SEQUENCE [LARGE SCALE GENOMIC DNA]</scope>
    <source>
        <strain evidence="2 3">A8036</strain>
    </source>
</reference>
<dbReference type="OrthoDB" id="3626511at2"/>
<dbReference type="Proteomes" id="UP000305238">
    <property type="component" value="Unassembled WGS sequence"/>
</dbReference>
<evidence type="ECO:0000256" key="1">
    <source>
        <dbReference type="SAM" id="SignalP"/>
    </source>
</evidence>
<proteinExistence type="predicted"/>
<name>A0A5S4GPJ0_9ACTN</name>
<protein>
    <recommendedName>
        <fullName evidence="4">GerMN domain-containing protein</fullName>
    </recommendedName>
</protein>
<feature type="chain" id="PRO_5038817931" description="GerMN domain-containing protein" evidence="1">
    <location>
        <begin position="21"/>
        <end position="174"/>
    </location>
</feature>
<keyword evidence="1" id="KW-0732">Signal</keyword>
<feature type="signal peptide" evidence="1">
    <location>
        <begin position="1"/>
        <end position="20"/>
    </location>
</feature>
<dbReference type="RefSeq" id="WP_138638790.1">
    <property type="nucleotide sequence ID" value="NZ_VCKZ01000192.1"/>
</dbReference>
<keyword evidence="3" id="KW-1185">Reference proteome</keyword>
<comment type="caution">
    <text evidence="2">The sequence shown here is derived from an EMBL/GenBank/DDBJ whole genome shotgun (WGS) entry which is preliminary data.</text>
</comment>
<organism evidence="2 3">
    <name type="scientific">Actinomadura geliboluensis</name>
    <dbReference type="NCBI Taxonomy" id="882440"/>
    <lineage>
        <taxon>Bacteria</taxon>
        <taxon>Bacillati</taxon>
        <taxon>Actinomycetota</taxon>
        <taxon>Actinomycetes</taxon>
        <taxon>Streptosporangiales</taxon>
        <taxon>Thermomonosporaceae</taxon>
        <taxon>Actinomadura</taxon>
    </lineage>
</organism>
<gene>
    <name evidence="2" type="ORF">ETD96_24310</name>
</gene>